<evidence type="ECO:0000313" key="1">
    <source>
        <dbReference type="EMBL" id="SDR16797.1"/>
    </source>
</evidence>
<dbReference type="Proteomes" id="UP000199289">
    <property type="component" value="Unassembled WGS sequence"/>
</dbReference>
<name>A0A1H1GUF0_9EURY</name>
<gene>
    <name evidence="1" type="ORF">SAMN05216278_3869</name>
</gene>
<organism evidence="1 2">
    <name type="scientific">Halopelagius longus</name>
    <dbReference type="NCBI Taxonomy" id="1236180"/>
    <lineage>
        <taxon>Archaea</taxon>
        <taxon>Methanobacteriati</taxon>
        <taxon>Methanobacteriota</taxon>
        <taxon>Stenosarchaea group</taxon>
        <taxon>Halobacteria</taxon>
        <taxon>Halobacteriales</taxon>
        <taxon>Haloferacaceae</taxon>
    </lineage>
</organism>
<proteinExistence type="predicted"/>
<sequence>MDLLLIILLHLLFHREAMWFVKTCDNEEQIALEPSEIVHSSNRTTLIL</sequence>
<dbReference type="AlphaFoldDB" id="A0A1H1GUF0"/>
<reference evidence="2" key="1">
    <citation type="submission" date="2016-10" db="EMBL/GenBank/DDBJ databases">
        <authorList>
            <person name="Varghese N."/>
            <person name="Submissions S."/>
        </authorList>
    </citation>
    <scope>NUCLEOTIDE SEQUENCE [LARGE SCALE GENOMIC DNA]</scope>
    <source>
        <strain evidence="2">CGMCC 1.12397</strain>
    </source>
</reference>
<protein>
    <submittedName>
        <fullName evidence="1">Uncharacterized protein</fullName>
    </submittedName>
</protein>
<dbReference type="EMBL" id="FNKQ01000007">
    <property type="protein sequence ID" value="SDR16797.1"/>
    <property type="molecule type" value="Genomic_DNA"/>
</dbReference>
<accession>A0A1H1GUF0</accession>
<evidence type="ECO:0000313" key="2">
    <source>
        <dbReference type="Proteomes" id="UP000199289"/>
    </source>
</evidence>